<evidence type="ECO:0000313" key="2">
    <source>
        <dbReference type="Proteomes" id="UP000192602"/>
    </source>
</evidence>
<protein>
    <recommendedName>
        <fullName evidence="3">AsmA-like C-terminal region</fullName>
    </recommendedName>
</protein>
<evidence type="ECO:0000313" key="1">
    <source>
        <dbReference type="EMBL" id="SMC09162.1"/>
    </source>
</evidence>
<sequence>MKKLLLFIIFIIAILLGATYWVLFTASGNNFLRPIIETNLNKKLPVKASLKKFRISPLDIELQVGKSTLIKAGGKLDPFAQSFDIHYDVHIAKLEDLQALTGQKLRGPLITSGDVKGDKQKVDITGKADVVGSATQYRIVLEEFEPALVDAKIRQAKLEKILYMLYQPHYADALIDADIHLTNLEPEHLAGNIVSQIKSGKTDAKVLQQNFGIEKARITFNASHKSSIKNGIVFSDVDLFTNIGDVHTKGAKFVIKSGTVDADYVVKVPDLGKLYFLTKQKMRGKITLNGKIKKDKNLLITLHSSTLGGIINGKLLNNKVEAFLKGIQVVKLTHMLYYPKIFDSSMDVNMHYNLVTKKGKLHAEAHDGRILPNKMSFMLKQMANFDITREIYKLTEINSTINDKVVIANLDMQSRLTHISAQNAKIDLDKQKIDAKLRIEIQKRPVYVKLQGDPQNPDIKIDVKEFIKGRVKKELKKRLQDKLLKKNLPPAAKGLLNLF</sequence>
<dbReference type="RefSeq" id="WP_084275406.1">
    <property type="nucleotide sequence ID" value="NZ_AP026671.1"/>
</dbReference>
<proteinExistence type="predicted"/>
<dbReference type="Proteomes" id="UP000192602">
    <property type="component" value="Unassembled WGS sequence"/>
</dbReference>
<organism evidence="1 2">
    <name type="scientific">Nitratiruptor tergarcus DSM 16512</name>
    <dbReference type="NCBI Taxonomy" id="1069081"/>
    <lineage>
        <taxon>Bacteria</taxon>
        <taxon>Pseudomonadati</taxon>
        <taxon>Campylobacterota</taxon>
        <taxon>Epsilonproteobacteria</taxon>
        <taxon>Nautiliales</taxon>
        <taxon>Nitratiruptoraceae</taxon>
        <taxon>Nitratiruptor</taxon>
    </lineage>
</organism>
<reference evidence="2" key="1">
    <citation type="submission" date="2017-04" db="EMBL/GenBank/DDBJ databases">
        <authorList>
            <person name="Varghese N."/>
            <person name="Submissions S."/>
        </authorList>
    </citation>
    <scope>NUCLEOTIDE SEQUENCE [LARGE SCALE GENOMIC DNA]</scope>
    <source>
        <strain evidence="2">DSM 16512</strain>
    </source>
</reference>
<dbReference type="EMBL" id="FWWZ01000001">
    <property type="protein sequence ID" value="SMC09162.1"/>
    <property type="molecule type" value="Genomic_DNA"/>
</dbReference>
<accession>A0A1W1WSI7</accession>
<dbReference type="OrthoDB" id="5328582at2"/>
<gene>
    <name evidence="1" type="ORF">SAMN05660197_0965</name>
</gene>
<dbReference type="AlphaFoldDB" id="A0A1W1WSI7"/>
<keyword evidence="2" id="KW-1185">Reference proteome</keyword>
<dbReference type="STRING" id="1069081.SAMN05660197_0965"/>
<evidence type="ECO:0008006" key="3">
    <source>
        <dbReference type="Google" id="ProtNLM"/>
    </source>
</evidence>
<name>A0A1W1WSI7_9BACT</name>